<organism evidence="1">
    <name type="scientific">marine sediment metagenome</name>
    <dbReference type="NCBI Taxonomy" id="412755"/>
    <lineage>
        <taxon>unclassified sequences</taxon>
        <taxon>metagenomes</taxon>
        <taxon>ecological metagenomes</taxon>
    </lineage>
</organism>
<evidence type="ECO:0008006" key="2">
    <source>
        <dbReference type="Google" id="ProtNLM"/>
    </source>
</evidence>
<dbReference type="InterPro" id="IPR042099">
    <property type="entry name" value="ANL_N_sf"/>
</dbReference>
<dbReference type="AlphaFoldDB" id="X1FGN7"/>
<gene>
    <name evidence="1" type="ORF">S03H2_14577</name>
</gene>
<reference evidence="1" key="1">
    <citation type="journal article" date="2014" name="Front. Microbiol.">
        <title>High frequency of phylogenetically diverse reductive dehalogenase-homologous genes in deep subseafloor sedimentary metagenomes.</title>
        <authorList>
            <person name="Kawai M."/>
            <person name="Futagami T."/>
            <person name="Toyoda A."/>
            <person name="Takaki Y."/>
            <person name="Nishi S."/>
            <person name="Hori S."/>
            <person name="Arai W."/>
            <person name="Tsubouchi T."/>
            <person name="Morono Y."/>
            <person name="Uchiyama I."/>
            <person name="Ito T."/>
            <person name="Fujiyama A."/>
            <person name="Inagaki F."/>
            <person name="Takami H."/>
        </authorList>
    </citation>
    <scope>NUCLEOTIDE SEQUENCE</scope>
    <source>
        <strain evidence="1">Expedition CK06-06</strain>
    </source>
</reference>
<dbReference type="EMBL" id="BARU01007399">
    <property type="protein sequence ID" value="GAH44821.1"/>
    <property type="molecule type" value="Genomic_DNA"/>
</dbReference>
<protein>
    <recommendedName>
        <fullName evidence="2">AMP-dependent synthetase/ligase domain-containing protein</fullName>
    </recommendedName>
</protein>
<sequence>NGFTGMPSFLRNRFFRAMKESKDYEAPEKIITLLAGEKIYDPVVNDIVETLEEKGAKEVLAIGGYASSESKISFAVQCKHHGPYHNVSPLMLSFELITFNDDGTYDFVGDDEPGHMCLFHLDGTGTVFEGFLLGDVASHQERGKCPICGLDGPFFWDVGRTNDAEAQIEIMGLAEKKIKGATVNLTALRTDLLSVAEVEELQIEVAKEDMSDPYSMDVLNIYVAPKGPLKADHSSLITQLQQLTKKSTEVTPKVFIIGFEELVEKAGGMKFMDIIDSRPKPA</sequence>
<dbReference type="Gene3D" id="3.40.50.12780">
    <property type="entry name" value="N-terminal domain of ligase-like"/>
    <property type="match status" value="1"/>
</dbReference>
<name>X1FGN7_9ZZZZ</name>
<accession>X1FGN7</accession>
<feature type="non-terminal residue" evidence="1">
    <location>
        <position position="1"/>
    </location>
</feature>
<evidence type="ECO:0000313" key="1">
    <source>
        <dbReference type="EMBL" id="GAH44821.1"/>
    </source>
</evidence>
<proteinExistence type="predicted"/>
<comment type="caution">
    <text evidence="1">The sequence shown here is derived from an EMBL/GenBank/DDBJ whole genome shotgun (WGS) entry which is preliminary data.</text>
</comment>